<evidence type="ECO:0008006" key="3">
    <source>
        <dbReference type="Google" id="ProtNLM"/>
    </source>
</evidence>
<accession>A0A1L1PI54</accession>
<gene>
    <name evidence="1" type="ORF">BN948_04037</name>
</gene>
<dbReference type="AlphaFoldDB" id="A0A1L1PI54"/>
<proteinExistence type="predicted"/>
<organism evidence="1 2">
    <name type="scientific">Hydrogenophaga intermedia</name>
    <dbReference type="NCBI Taxonomy" id="65786"/>
    <lineage>
        <taxon>Bacteria</taxon>
        <taxon>Pseudomonadati</taxon>
        <taxon>Pseudomonadota</taxon>
        <taxon>Betaproteobacteria</taxon>
        <taxon>Burkholderiales</taxon>
        <taxon>Comamonadaceae</taxon>
        <taxon>Hydrogenophaga</taxon>
    </lineage>
</organism>
<dbReference type="SUPFAM" id="SSF51604">
    <property type="entry name" value="Enolase C-terminal domain-like"/>
    <property type="match status" value="1"/>
</dbReference>
<dbReference type="InterPro" id="IPR036849">
    <property type="entry name" value="Enolase-like_C_sf"/>
</dbReference>
<dbReference type="Proteomes" id="UP000028878">
    <property type="component" value="Unassembled WGS sequence"/>
</dbReference>
<evidence type="ECO:0000313" key="2">
    <source>
        <dbReference type="Proteomes" id="UP000028878"/>
    </source>
</evidence>
<evidence type="ECO:0000313" key="1">
    <source>
        <dbReference type="EMBL" id="CDN89598.1"/>
    </source>
</evidence>
<keyword evidence="2" id="KW-1185">Reference proteome</keyword>
<reference evidence="2" key="1">
    <citation type="submission" date="2014-02" db="EMBL/GenBank/DDBJ databases">
        <authorList>
            <person name="Gan H."/>
        </authorList>
    </citation>
    <scope>NUCLEOTIDE SEQUENCE [LARGE SCALE GENOMIC DNA]</scope>
    <source>
        <strain evidence="2">S1</strain>
    </source>
</reference>
<dbReference type="Gene3D" id="3.20.20.120">
    <property type="entry name" value="Enolase-like C-terminal domain"/>
    <property type="match status" value="1"/>
</dbReference>
<protein>
    <recommendedName>
        <fullName evidence="3">Mandelate racemase</fullName>
    </recommendedName>
</protein>
<dbReference type="EMBL" id="CCAE010000047">
    <property type="protein sequence ID" value="CDN89598.1"/>
    <property type="molecule type" value="Genomic_DNA"/>
</dbReference>
<dbReference type="RefSeq" id="WP_009519517.1">
    <property type="nucleotide sequence ID" value="NZ_CCAE010000047.1"/>
</dbReference>
<reference evidence="2" key="2">
    <citation type="submission" date="2014-11" db="EMBL/GenBank/DDBJ databases">
        <title>Draft genome sequence of Hydrogenophaga intermedia S1.</title>
        <authorList>
            <person name="Gan H.M."/>
            <person name="Chew T.H."/>
            <person name="Stolz A."/>
        </authorList>
    </citation>
    <scope>NUCLEOTIDE SEQUENCE [LARGE SCALE GENOMIC DNA]</scope>
    <source>
        <strain evidence="2">S1</strain>
    </source>
</reference>
<sequence>MSTTPDAPRLKVLSVDCFESPYRLRLPFRFGVITVTEGRQAIVRVRVRHQNGREGTGYAAEALGAKWFDKNPALSDAQNLDQLRKALELTAEAYRAAPERSAFDLYAEHYRPLLDAGAACGLNPLVTSYGPALLDRAVLDALCRIEGMGFWQALRHNRPGMRAHAIAPDLSGFELSPFLRGLEPLTSVAVRHTVGLLDPIVAADQPAGTRVDDDLPETLEEVVATYGNRYFKLKVSGQADADLERLRRIASVLDRLDEPYAATLDGNEQYEDAEAIAALWQRMQAEPALQRLCESTLLIEQPIKRQVALTRPVSALARHKPVIIDESDGDLEAFPRARALGYTGVSSKACKGFYKSILNLARCRVWNEAVGHPTYFMSAEDLTTQPGVSVQQDLALVALLGISHVERNAHHFIDGFNGRPPAEARAYLAAHPDLYHEQNGRVRLRIDGGQLALGSLAGVGFGSAVDPVLDDTAPMARADWPPTTSPTP</sequence>
<name>A0A1L1PI54_HYDIT</name>